<dbReference type="AlphaFoldDB" id="A0A8S1VIB8"/>
<reference evidence="1" key="1">
    <citation type="submission" date="2021-01" db="EMBL/GenBank/DDBJ databases">
        <authorList>
            <consortium name="Genoscope - CEA"/>
            <person name="William W."/>
        </authorList>
    </citation>
    <scope>NUCLEOTIDE SEQUENCE</scope>
</reference>
<proteinExistence type="predicted"/>
<dbReference type="EMBL" id="CAJJDP010000063">
    <property type="protein sequence ID" value="CAD8174486.1"/>
    <property type="molecule type" value="Genomic_DNA"/>
</dbReference>
<evidence type="ECO:0000313" key="1">
    <source>
        <dbReference type="EMBL" id="CAD8174486.1"/>
    </source>
</evidence>
<name>A0A8S1VIB8_PAROT</name>
<accession>A0A8S1VIB8</accession>
<keyword evidence="2" id="KW-1185">Reference proteome</keyword>
<sequence>MSLKYQFNELHSYRHFYYQGNNRKHQVNNQSKNAKLKKELGYNINIKHLPSIAENQGSDNLKKTMQELPSSIDSLQINTRRRKTQIDWLYSSKINQENILMQNRIFVQNLFSPTQLIEFYDNQLLSGIEEAQKQQFINSRLIVCKFLIQKCFQNLKLLQLDVLLQCSKCKQILQASTNIIKKTKSPAIFINHCNQNITIDFFHNNDQFPKNQENQTSHIACMSRGQEKVVIIKAKCAVICKCENENDAILTLENPLQLKDGNYILLANEPYRKLCRYCCREVILQQCELMILP</sequence>
<comment type="caution">
    <text evidence="1">The sequence shown here is derived from an EMBL/GenBank/DDBJ whole genome shotgun (WGS) entry which is preliminary data.</text>
</comment>
<dbReference type="OrthoDB" id="304003at2759"/>
<evidence type="ECO:0000313" key="2">
    <source>
        <dbReference type="Proteomes" id="UP000683925"/>
    </source>
</evidence>
<organism evidence="1 2">
    <name type="scientific">Paramecium octaurelia</name>
    <dbReference type="NCBI Taxonomy" id="43137"/>
    <lineage>
        <taxon>Eukaryota</taxon>
        <taxon>Sar</taxon>
        <taxon>Alveolata</taxon>
        <taxon>Ciliophora</taxon>
        <taxon>Intramacronucleata</taxon>
        <taxon>Oligohymenophorea</taxon>
        <taxon>Peniculida</taxon>
        <taxon>Parameciidae</taxon>
        <taxon>Paramecium</taxon>
    </lineage>
</organism>
<gene>
    <name evidence="1" type="ORF">POCTA_138.1.T0640007</name>
</gene>
<protein>
    <submittedName>
        <fullName evidence="1">Uncharacterized protein</fullName>
    </submittedName>
</protein>
<dbReference type="Proteomes" id="UP000683925">
    <property type="component" value="Unassembled WGS sequence"/>
</dbReference>
<dbReference type="OMA" id="ICKCENE"/>